<name>A0A1S0UHK1_LOALO</name>
<sequence length="58" mass="6678">MTFSQIRNKRKSVVATYAHTAPPIDPTAIRDHRTPNRNAKIPPNLRYRVGNTPRTSHR</sequence>
<dbReference type="GeneID" id="31251772"/>
<dbReference type="AlphaFoldDB" id="A0A1S0UHK1"/>
<dbReference type="KEGG" id="loa:LOAG_17856"/>
<dbReference type="InParanoid" id="A0A1S0UHK1"/>
<evidence type="ECO:0000313" key="2">
    <source>
        <dbReference type="EMBL" id="EJD74906.1"/>
    </source>
</evidence>
<dbReference type="CTD" id="31251772"/>
<evidence type="ECO:0000256" key="1">
    <source>
        <dbReference type="SAM" id="MobiDB-lite"/>
    </source>
</evidence>
<dbReference type="EMBL" id="JH712204">
    <property type="protein sequence ID" value="EJD74906.1"/>
    <property type="molecule type" value="Genomic_DNA"/>
</dbReference>
<feature type="region of interest" description="Disordered" evidence="1">
    <location>
        <begin position="22"/>
        <end position="58"/>
    </location>
</feature>
<reference evidence="2" key="1">
    <citation type="submission" date="2012-04" db="EMBL/GenBank/DDBJ databases">
        <title>The Genome Sequence of Loa loa.</title>
        <authorList>
            <consortium name="The Broad Institute Genome Sequencing Platform"/>
            <consortium name="Broad Institute Genome Sequencing Center for Infectious Disease"/>
            <person name="Nutman T.B."/>
            <person name="Fink D.L."/>
            <person name="Russ C."/>
            <person name="Young S."/>
            <person name="Zeng Q."/>
            <person name="Gargeya S."/>
            <person name="Alvarado L."/>
            <person name="Berlin A."/>
            <person name="Chapman S.B."/>
            <person name="Chen Z."/>
            <person name="Freedman E."/>
            <person name="Gellesch M."/>
            <person name="Goldberg J."/>
            <person name="Griggs A."/>
            <person name="Gujja S."/>
            <person name="Heilman E.R."/>
            <person name="Heiman D."/>
            <person name="Howarth C."/>
            <person name="Mehta T."/>
            <person name="Neiman D."/>
            <person name="Pearson M."/>
            <person name="Roberts A."/>
            <person name="Saif S."/>
            <person name="Shea T."/>
            <person name="Shenoy N."/>
            <person name="Sisk P."/>
            <person name="Stolte C."/>
            <person name="Sykes S."/>
            <person name="White J."/>
            <person name="Yandava C."/>
            <person name="Haas B."/>
            <person name="Henn M.R."/>
            <person name="Nusbaum C."/>
            <person name="Birren B."/>
        </authorList>
    </citation>
    <scope>NUCLEOTIDE SEQUENCE [LARGE SCALE GENOMIC DNA]</scope>
</reference>
<gene>
    <name evidence="2" type="ORF">LOAG_17856</name>
</gene>
<proteinExistence type="predicted"/>
<protein>
    <submittedName>
        <fullName evidence="2">Uncharacterized protein</fullName>
    </submittedName>
</protein>
<organism evidence="2">
    <name type="scientific">Loa loa</name>
    <name type="common">Eye worm</name>
    <name type="synonym">Filaria loa</name>
    <dbReference type="NCBI Taxonomy" id="7209"/>
    <lineage>
        <taxon>Eukaryota</taxon>
        <taxon>Metazoa</taxon>
        <taxon>Ecdysozoa</taxon>
        <taxon>Nematoda</taxon>
        <taxon>Chromadorea</taxon>
        <taxon>Rhabditida</taxon>
        <taxon>Spirurina</taxon>
        <taxon>Spiruromorpha</taxon>
        <taxon>Filarioidea</taxon>
        <taxon>Onchocercidae</taxon>
        <taxon>Loa</taxon>
    </lineage>
</organism>
<dbReference type="RefSeq" id="XP_020305799.1">
    <property type="nucleotide sequence ID" value="XM_020450519.1"/>
</dbReference>
<accession>A0A1S0UHK1</accession>